<feature type="compositionally biased region" description="Basic and acidic residues" evidence="1">
    <location>
        <begin position="176"/>
        <end position="192"/>
    </location>
</feature>
<evidence type="ECO:0000313" key="4">
    <source>
        <dbReference type="Proteomes" id="UP000265618"/>
    </source>
</evidence>
<feature type="region of interest" description="Disordered" evidence="1">
    <location>
        <begin position="634"/>
        <end position="657"/>
    </location>
</feature>
<keyword evidence="4" id="KW-1185">Reference proteome</keyword>
<dbReference type="AlphaFoldDB" id="A0A9K3GFD2"/>
<dbReference type="GO" id="GO:0005085">
    <property type="term" value="F:guanyl-nucleotide exchange factor activity"/>
    <property type="evidence" value="ECO:0007669"/>
    <property type="project" value="InterPro"/>
</dbReference>
<feature type="region of interest" description="Disordered" evidence="1">
    <location>
        <begin position="46"/>
        <end position="77"/>
    </location>
</feature>
<dbReference type="InterPro" id="IPR035899">
    <property type="entry name" value="DBL_dom_sf"/>
</dbReference>
<evidence type="ECO:0000313" key="3">
    <source>
        <dbReference type="EMBL" id="GIQ81854.1"/>
    </source>
</evidence>
<gene>
    <name evidence="3" type="ORF">KIPB_002887</name>
</gene>
<feature type="domain" description="DH" evidence="2">
    <location>
        <begin position="143"/>
        <end position="365"/>
    </location>
</feature>
<accession>A0A9K3GFD2</accession>
<feature type="region of interest" description="Disordered" evidence="1">
    <location>
        <begin position="91"/>
        <end position="129"/>
    </location>
</feature>
<sequence>MRRRTREREAERERERRTPAVEDVAMVAFERSIKAAMEAVRLSMARGGEGEAEGPDTQLEMEGEVRERERDRKRERAKEVDAILSWGAKDSLSLPIPQQRSVHMDERERREKPSRNTRPRILTPGERQMEREIQDKRDTIAEKCYRIVEEMIETEANYNRTLGRLISHMSSSEGEGEGREQGATTEGRERESANLLDVVTPLKIQSDLFLESMPACVRDLSTPDLGTCIGGVLIGQRGPLVSAYTAYTVSYSDIKAYLERRVTQRVDSILIAPIQRLPRVRLLLRELARERDKDITLAESISKGAVPREGGRERDKDIALAESTTSIDKGAVSVGSQERELERERDLLSRAMQCVDGVVHAMDKTQRIQDNSLRLSHLVSVLSGEGDGHSLSPSAPLITNMRRQLYLTEIASCEVSHVEMYLSSGMSYVTEAEEERENRGAEGEREPLESENESQLYLVKNKHDRVVPPVYKTRRLVLLSESVLVVKDDTEGMRLKAVYPLKGMTLVTSNTLQREREGEGEREGETEEGADDGCRVQFLLPLTPSSNPMTPMSNPMTPDGRDAISGVKGERVGSGLKRESSVKGLRERWRDSRGRERGSMAWSAGDREGEMLVTMKFSTKDVCADWTNQVRQAKITANRRSQRQSRGSMRLRPLVLPDSPIGGTSQYLL</sequence>
<reference evidence="3 4" key="1">
    <citation type="journal article" date="2018" name="PLoS ONE">
        <title>The draft genome of Kipferlia bialata reveals reductive genome evolution in fornicate parasites.</title>
        <authorList>
            <person name="Tanifuji G."/>
            <person name="Takabayashi S."/>
            <person name="Kume K."/>
            <person name="Takagi M."/>
            <person name="Nakayama T."/>
            <person name="Kamikawa R."/>
            <person name="Inagaki Y."/>
            <person name="Hashimoto T."/>
        </authorList>
    </citation>
    <scope>NUCLEOTIDE SEQUENCE [LARGE SCALE GENOMIC DNA]</scope>
    <source>
        <strain evidence="3">NY0173</strain>
    </source>
</reference>
<proteinExistence type="predicted"/>
<dbReference type="Pfam" id="PF00621">
    <property type="entry name" value="RhoGEF"/>
    <property type="match status" value="1"/>
</dbReference>
<feature type="region of interest" description="Disordered" evidence="1">
    <location>
        <begin position="1"/>
        <end position="21"/>
    </location>
</feature>
<feature type="region of interest" description="Disordered" evidence="1">
    <location>
        <begin position="168"/>
        <end position="192"/>
    </location>
</feature>
<dbReference type="InterPro" id="IPR000219">
    <property type="entry name" value="DH_dom"/>
</dbReference>
<feature type="region of interest" description="Disordered" evidence="1">
    <location>
        <begin position="431"/>
        <end position="453"/>
    </location>
</feature>
<organism evidence="3 4">
    <name type="scientific">Kipferlia bialata</name>
    <dbReference type="NCBI Taxonomy" id="797122"/>
    <lineage>
        <taxon>Eukaryota</taxon>
        <taxon>Metamonada</taxon>
        <taxon>Carpediemonas-like organisms</taxon>
        <taxon>Kipferlia</taxon>
    </lineage>
</organism>
<protein>
    <recommendedName>
        <fullName evidence="2">DH domain-containing protein</fullName>
    </recommendedName>
</protein>
<feature type="compositionally biased region" description="Basic and acidic residues" evidence="1">
    <location>
        <begin position="102"/>
        <end position="114"/>
    </location>
</feature>
<evidence type="ECO:0000259" key="2">
    <source>
        <dbReference type="PROSITE" id="PS50010"/>
    </source>
</evidence>
<feature type="compositionally biased region" description="Basic and acidic residues" evidence="1">
    <location>
        <begin position="1"/>
        <end position="20"/>
    </location>
</feature>
<feature type="compositionally biased region" description="Basic and acidic residues" evidence="1">
    <location>
        <begin position="513"/>
        <end position="523"/>
    </location>
</feature>
<feature type="compositionally biased region" description="Basic and acidic residues" evidence="1">
    <location>
        <begin position="436"/>
        <end position="448"/>
    </location>
</feature>
<feature type="region of interest" description="Disordered" evidence="1">
    <location>
        <begin position="511"/>
        <end position="530"/>
    </location>
</feature>
<evidence type="ECO:0000256" key="1">
    <source>
        <dbReference type="SAM" id="MobiDB-lite"/>
    </source>
</evidence>
<dbReference type="Proteomes" id="UP000265618">
    <property type="component" value="Unassembled WGS sequence"/>
</dbReference>
<dbReference type="SMART" id="SM00325">
    <property type="entry name" value="RhoGEF"/>
    <property type="match status" value="1"/>
</dbReference>
<dbReference type="PROSITE" id="PS50010">
    <property type="entry name" value="DH_2"/>
    <property type="match status" value="1"/>
</dbReference>
<dbReference type="Gene3D" id="1.20.900.10">
    <property type="entry name" value="Dbl homology (DH) domain"/>
    <property type="match status" value="1"/>
</dbReference>
<name>A0A9K3GFD2_9EUKA</name>
<feature type="compositionally biased region" description="Acidic residues" evidence="1">
    <location>
        <begin position="50"/>
        <end position="62"/>
    </location>
</feature>
<dbReference type="EMBL" id="BDIP01000516">
    <property type="protein sequence ID" value="GIQ81854.1"/>
    <property type="molecule type" value="Genomic_DNA"/>
</dbReference>
<feature type="compositionally biased region" description="Basic and acidic residues" evidence="1">
    <location>
        <begin position="63"/>
        <end position="77"/>
    </location>
</feature>
<comment type="caution">
    <text evidence="3">The sequence shown here is derived from an EMBL/GenBank/DDBJ whole genome shotgun (WGS) entry which is preliminary data.</text>
</comment>
<feature type="region of interest" description="Disordered" evidence="1">
    <location>
        <begin position="572"/>
        <end position="592"/>
    </location>
</feature>
<dbReference type="SUPFAM" id="SSF48065">
    <property type="entry name" value="DBL homology domain (DH-domain)"/>
    <property type="match status" value="1"/>
</dbReference>